<evidence type="ECO:0000313" key="1">
    <source>
        <dbReference type="EMBL" id="GEM04518.1"/>
    </source>
</evidence>
<reference evidence="2 3" key="1">
    <citation type="submission" date="2016-10" db="EMBL/GenBank/DDBJ databases">
        <authorList>
            <person name="de Groot N.N."/>
        </authorList>
    </citation>
    <scope>NUCLEOTIDE SEQUENCE [LARGE SCALE GENOMIC DNA]</scope>
    <source>
        <strain evidence="2 3">DSM 17074</strain>
    </source>
</reference>
<accession>A0A1I6RZS9</accession>
<name>A0A1I6RZS9_9BACI</name>
<dbReference type="EMBL" id="FPAI01000007">
    <property type="protein sequence ID" value="SFS70245.1"/>
    <property type="molecule type" value="Genomic_DNA"/>
</dbReference>
<protein>
    <recommendedName>
        <fullName evidence="5">HNH endonuclease</fullName>
    </recommendedName>
</protein>
<evidence type="ECO:0000313" key="2">
    <source>
        <dbReference type="EMBL" id="SFS70245.1"/>
    </source>
</evidence>
<sequence length="105" mass="13146">MTAKQTNPFYKTKRWRRKRENILKQHDYLCAESRQYGNNRQAEMIHHIYPLEYYPELAYEDWNLLPLTNSVHNTFHDRNTNEVIDRGIYWQSKRKKEFDRFYERT</sequence>
<evidence type="ECO:0000313" key="4">
    <source>
        <dbReference type="Proteomes" id="UP000321773"/>
    </source>
</evidence>
<dbReference type="AlphaFoldDB" id="A0A1I6RZS9"/>
<reference evidence="1 4" key="2">
    <citation type="submission" date="2019-07" db="EMBL/GenBank/DDBJ databases">
        <title>Whole genome shotgun sequence of Halolactibacillus miurensis NBRC 100873.</title>
        <authorList>
            <person name="Hosoyama A."/>
            <person name="Uohara A."/>
            <person name="Ohji S."/>
            <person name="Ichikawa N."/>
        </authorList>
    </citation>
    <scope>NUCLEOTIDE SEQUENCE [LARGE SCALE GENOMIC DNA]</scope>
    <source>
        <strain evidence="1 4">NBRC 100873</strain>
    </source>
</reference>
<dbReference type="STRING" id="306541.SAMN05421668_10756"/>
<dbReference type="OrthoDB" id="9811997at2"/>
<proteinExistence type="predicted"/>
<dbReference type="RefSeq" id="WP_089853454.1">
    <property type="nucleotide sequence ID" value="NZ_BJWJ01000013.1"/>
</dbReference>
<gene>
    <name evidence="1" type="ORF">HMI01_15060</name>
    <name evidence="2" type="ORF">SAMN05421668_10756</name>
</gene>
<dbReference type="Proteomes" id="UP000321773">
    <property type="component" value="Unassembled WGS sequence"/>
</dbReference>
<dbReference type="Proteomes" id="UP000199139">
    <property type="component" value="Unassembled WGS sequence"/>
</dbReference>
<evidence type="ECO:0000313" key="3">
    <source>
        <dbReference type="Proteomes" id="UP000199139"/>
    </source>
</evidence>
<organism evidence="2 3">
    <name type="scientific">Halolactibacillus miurensis</name>
    <dbReference type="NCBI Taxonomy" id="306541"/>
    <lineage>
        <taxon>Bacteria</taxon>
        <taxon>Bacillati</taxon>
        <taxon>Bacillota</taxon>
        <taxon>Bacilli</taxon>
        <taxon>Bacillales</taxon>
        <taxon>Bacillaceae</taxon>
        <taxon>Halolactibacillus</taxon>
    </lineage>
</organism>
<evidence type="ECO:0008006" key="5">
    <source>
        <dbReference type="Google" id="ProtNLM"/>
    </source>
</evidence>
<keyword evidence="4" id="KW-1185">Reference proteome</keyword>
<dbReference type="EMBL" id="BJWJ01000013">
    <property type="protein sequence ID" value="GEM04518.1"/>
    <property type="molecule type" value="Genomic_DNA"/>
</dbReference>